<keyword evidence="2" id="KW-1185">Reference proteome</keyword>
<name>A0A1H1U553_9CELL</name>
<evidence type="ECO:0000313" key="1">
    <source>
        <dbReference type="EMBL" id="SDS67632.1"/>
    </source>
</evidence>
<proteinExistence type="predicted"/>
<dbReference type="EMBL" id="LT629776">
    <property type="protein sequence ID" value="SDS67632.1"/>
    <property type="molecule type" value="Genomic_DNA"/>
</dbReference>
<dbReference type="RefSeq" id="WP_269457193.1">
    <property type="nucleotide sequence ID" value="NZ_LT629776.1"/>
</dbReference>
<gene>
    <name evidence="1" type="ORF">SAMN04489860_2092</name>
</gene>
<dbReference type="AlphaFoldDB" id="A0A1H1U553"/>
<protein>
    <submittedName>
        <fullName evidence="1">PhnB protein</fullName>
    </submittedName>
</protein>
<reference evidence="1 2" key="1">
    <citation type="submission" date="2016-10" db="EMBL/GenBank/DDBJ databases">
        <authorList>
            <person name="de Groot N.N."/>
        </authorList>
    </citation>
    <scope>NUCLEOTIDE SEQUENCE [LARGE SCALE GENOMIC DNA]</scope>
    <source>
        <strain evidence="1 2">DSM 22126</strain>
    </source>
</reference>
<organism evidence="1 2">
    <name type="scientific">Paraoerskovia marina</name>
    <dbReference type="NCBI Taxonomy" id="545619"/>
    <lineage>
        <taxon>Bacteria</taxon>
        <taxon>Bacillati</taxon>
        <taxon>Actinomycetota</taxon>
        <taxon>Actinomycetes</taxon>
        <taxon>Micrococcales</taxon>
        <taxon>Cellulomonadaceae</taxon>
        <taxon>Paraoerskovia</taxon>
    </lineage>
</organism>
<sequence>MTAPTPYPHLPGTARRALTFWAEVFGYSTETHTLTGFENSRP</sequence>
<dbReference type="STRING" id="545619.SAMN04489860_2092"/>
<accession>A0A1H1U553</accession>
<evidence type="ECO:0000313" key="2">
    <source>
        <dbReference type="Proteomes" id="UP000185663"/>
    </source>
</evidence>
<dbReference type="Proteomes" id="UP000185663">
    <property type="component" value="Chromosome I"/>
</dbReference>